<evidence type="ECO:0000313" key="2">
    <source>
        <dbReference type="Proteomes" id="UP000824120"/>
    </source>
</evidence>
<accession>A0A9J5W770</accession>
<name>A0A9J5W770_SOLCO</name>
<dbReference type="Proteomes" id="UP000824120">
    <property type="component" value="Chromosome 12"/>
</dbReference>
<organism evidence="1 2">
    <name type="scientific">Solanum commersonii</name>
    <name type="common">Commerson's wild potato</name>
    <name type="synonym">Commerson's nightshade</name>
    <dbReference type="NCBI Taxonomy" id="4109"/>
    <lineage>
        <taxon>Eukaryota</taxon>
        <taxon>Viridiplantae</taxon>
        <taxon>Streptophyta</taxon>
        <taxon>Embryophyta</taxon>
        <taxon>Tracheophyta</taxon>
        <taxon>Spermatophyta</taxon>
        <taxon>Magnoliopsida</taxon>
        <taxon>eudicotyledons</taxon>
        <taxon>Gunneridae</taxon>
        <taxon>Pentapetalae</taxon>
        <taxon>asterids</taxon>
        <taxon>lamiids</taxon>
        <taxon>Solanales</taxon>
        <taxon>Solanaceae</taxon>
        <taxon>Solanoideae</taxon>
        <taxon>Solaneae</taxon>
        <taxon>Solanum</taxon>
    </lineage>
</organism>
<reference evidence="1 2" key="1">
    <citation type="submission" date="2020-09" db="EMBL/GenBank/DDBJ databases">
        <title>De no assembly of potato wild relative species, Solanum commersonii.</title>
        <authorList>
            <person name="Cho K."/>
        </authorList>
    </citation>
    <scope>NUCLEOTIDE SEQUENCE [LARGE SCALE GENOMIC DNA]</scope>
    <source>
        <strain evidence="1">LZ3.2</strain>
        <tissue evidence="1">Leaf</tissue>
    </source>
</reference>
<gene>
    <name evidence="1" type="ORF">H5410_061235</name>
</gene>
<comment type="caution">
    <text evidence="1">The sequence shown here is derived from an EMBL/GenBank/DDBJ whole genome shotgun (WGS) entry which is preliminary data.</text>
</comment>
<keyword evidence="2" id="KW-1185">Reference proteome</keyword>
<protein>
    <submittedName>
        <fullName evidence="1">Uncharacterized protein</fullName>
    </submittedName>
</protein>
<dbReference type="AlphaFoldDB" id="A0A9J5W770"/>
<sequence>MDISPSYSDILVSMDEFMDVVRSLEVEYIDDHESTIVDSIDKVCRTLYISEHVKAACFDLFSRE</sequence>
<dbReference type="EMBL" id="JACXVP010000012">
    <property type="protein sequence ID" value="KAG5571469.1"/>
    <property type="molecule type" value="Genomic_DNA"/>
</dbReference>
<proteinExistence type="predicted"/>
<evidence type="ECO:0000313" key="1">
    <source>
        <dbReference type="EMBL" id="KAG5571469.1"/>
    </source>
</evidence>